<dbReference type="OrthoDB" id="10629499at2759"/>
<feature type="compositionally biased region" description="Basic and acidic residues" evidence="1">
    <location>
        <begin position="105"/>
        <end position="115"/>
    </location>
</feature>
<dbReference type="Proteomes" id="UP000326759">
    <property type="component" value="Unassembled WGS sequence"/>
</dbReference>
<feature type="non-terminal residue" evidence="2">
    <location>
        <position position="172"/>
    </location>
</feature>
<evidence type="ECO:0000256" key="1">
    <source>
        <dbReference type="SAM" id="MobiDB-lite"/>
    </source>
</evidence>
<sequence length="172" mass="20437">MKYENEKAKIPKGSRKVIAALSRTQKLLESEEKTKNFHHREKEKLVFKNKLKRKKEKQKKEMQRQERLRKKNRLLEPSAFDEDCQKFKLPKKNNRLEAAKSLTTENREESSKEEFGVGGSFYPNYKKAIAAVYRKSEKEKEKAAAKKVLKEEAKNALWEEKDKHICNKIQRK</sequence>
<keyword evidence="3" id="KW-1185">Reference proteome</keyword>
<dbReference type="AlphaFoldDB" id="A0A5N5SM73"/>
<dbReference type="EMBL" id="SEYY01022949">
    <property type="protein sequence ID" value="KAB7495175.1"/>
    <property type="molecule type" value="Genomic_DNA"/>
</dbReference>
<organism evidence="2 3">
    <name type="scientific">Armadillidium nasatum</name>
    <dbReference type="NCBI Taxonomy" id="96803"/>
    <lineage>
        <taxon>Eukaryota</taxon>
        <taxon>Metazoa</taxon>
        <taxon>Ecdysozoa</taxon>
        <taxon>Arthropoda</taxon>
        <taxon>Crustacea</taxon>
        <taxon>Multicrustacea</taxon>
        <taxon>Malacostraca</taxon>
        <taxon>Eumalacostraca</taxon>
        <taxon>Peracarida</taxon>
        <taxon>Isopoda</taxon>
        <taxon>Oniscidea</taxon>
        <taxon>Crinocheta</taxon>
        <taxon>Armadillidiidae</taxon>
        <taxon>Armadillidium</taxon>
    </lineage>
</organism>
<feature type="compositionally biased region" description="Basic residues" evidence="1">
    <location>
        <begin position="48"/>
        <end position="57"/>
    </location>
</feature>
<gene>
    <name evidence="2" type="ORF">Anas_12897</name>
</gene>
<protein>
    <submittedName>
        <fullName evidence="2">Uncharacterized protein</fullName>
    </submittedName>
</protein>
<accession>A0A5N5SM73</accession>
<reference evidence="2 3" key="1">
    <citation type="journal article" date="2019" name="PLoS Biol.">
        <title>Sex chromosomes control vertical transmission of feminizing Wolbachia symbionts in an isopod.</title>
        <authorList>
            <person name="Becking T."/>
            <person name="Chebbi M.A."/>
            <person name="Giraud I."/>
            <person name="Moumen B."/>
            <person name="Laverre T."/>
            <person name="Caubet Y."/>
            <person name="Peccoud J."/>
            <person name="Gilbert C."/>
            <person name="Cordaux R."/>
        </authorList>
    </citation>
    <scope>NUCLEOTIDE SEQUENCE [LARGE SCALE GENOMIC DNA]</scope>
    <source>
        <strain evidence="2">ANa2</strain>
        <tissue evidence="2">Whole body excluding digestive tract and cuticle</tissue>
    </source>
</reference>
<feature type="region of interest" description="Disordered" evidence="1">
    <location>
        <begin position="93"/>
        <end position="118"/>
    </location>
</feature>
<proteinExistence type="predicted"/>
<evidence type="ECO:0000313" key="2">
    <source>
        <dbReference type="EMBL" id="KAB7495175.1"/>
    </source>
</evidence>
<feature type="region of interest" description="Disordered" evidence="1">
    <location>
        <begin position="48"/>
        <end position="74"/>
    </location>
</feature>
<evidence type="ECO:0000313" key="3">
    <source>
        <dbReference type="Proteomes" id="UP000326759"/>
    </source>
</evidence>
<comment type="caution">
    <text evidence="2">The sequence shown here is derived from an EMBL/GenBank/DDBJ whole genome shotgun (WGS) entry which is preliminary data.</text>
</comment>
<name>A0A5N5SM73_9CRUS</name>